<protein>
    <submittedName>
        <fullName evidence="1">Uncharacterized protein</fullName>
    </submittedName>
</protein>
<dbReference type="InterPro" id="IPR046508">
    <property type="entry name" value="DUF6686"/>
</dbReference>
<sequence>MCENCKNYNLVFNNIFFQFDKEQLNKFREYVAEIDVTYWLDYSANTTQKRKIPVPTFHQNLVLVFDSYEIEELKILLGINTGNRSKMITTADIDYSLILN</sequence>
<dbReference type="Proteomes" id="UP000232721">
    <property type="component" value="Chromosome"/>
</dbReference>
<name>A0ABN5FIM3_9FLAO</name>
<accession>A0ABN5FIM3</accession>
<organism evidence="1 2">
    <name type="scientific">Polaribacter sejongensis</name>
    <dbReference type="NCBI Taxonomy" id="985043"/>
    <lineage>
        <taxon>Bacteria</taxon>
        <taxon>Pseudomonadati</taxon>
        <taxon>Bacteroidota</taxon>
        <taxon>Flavobacteriia</taxon>
        <taxon>Flavobacteriales</taxon>
        <taxon>Flavobacteriaceae</taxon>
    </lineage>
</organism>
<keyword evidence="2" id="KW-1185">Reference proteome</keyword>
<dbReference type="EMBL" id="CP019336">
    <property type="protein sequence ID" value="AUC24074.1"/>
    <property type="molecule type" value="Genomic_DNA"/>
</dbReference>
<reference evidence="1 2" key="1">
    <citation type="submission" date="2017-02" db="EMBL/GenBank/DDBJ databases">
        <title>Trade-off between light-utilization and light-protection in marine flavobacteria.</title>
        <authorList>
            <person name="Kumagai Y."/>
            <person name="Yoshizawa S."/>
            <person name="Kogure K."/>
            <person name="Iwasaki W."/>
        </authorList>
    </citation>
    <scope>NUCLEOTIDE SEQUENCE [LARGE SCALE GENOMIC DNA]</scope>
    <source>
        <strain evidence="1 2">KCTC 23670</strain>
    </source>
</reference>
<dbReference type="Pfam" id="PF20391">
    <property type="entry name" value="DUF6686"/>
    <property type="match status" value="1"/>
</dbReference>
<gene>
    <name evidence="1" type="ORF">BTO15_11945</name>
</gene>
<proteinExistence type="predicted"/>
<evidence type="ECO:0000313" key="1">
    <source>
        <dbReference type="EMBL" id="AUC24074.1"/>
    </source>
</evidence>
<evidence type="ECO:0000313" key="2">
    <source>
        <dbReference type="Proteomes" id="UP000232721"/>
    </source>
</evidence>